<name>A0A271J6U6_9BACT</name>
<evidence type="ECO:0000313" key="2">
    <source>
        <dbReference type="Proteomes" id="UP000216339"/>
    </source>
</evidence>
<dbReference type="EMBL" id="MQWD01000001">
    <property type="protein sequence ID" value="PAP78369.1"/>
    <property type="molecule type" value="Genomic_DNA"/>
</dbReference>
<dbReference type="RefSeq" id="WP_218830569.1">
    <property type="nucleotide sequence ID" value="NZ_MQWD01000001.1"/>
</dbReference>
<gene>
    <name evidence="1" type="ORF">BSZ37_19045</name>
</gene>
<dbReference type="AlphaFoldDB" id="A0A271J6U6"/>
<protein>
    <submittedName>
        <fullName evidence="1">Uncharacterized protein</fullName>
    </submittedName>
</protein>
<organism evidence="1 2">
    <name type="scientific">Rubrivirga marina</name>
    <dbReference type="NCBI Taxonomy" id="1196024"/>
    <lineage>
        <taxon>Bacteria</taxon>
        <taxon>Pseudomonadati</taxon>
        <taxon>Rhodothermota</taxon>
        <taxon>Rhodothermia</taxon>
        <taxon>Rhodothermales</taxon>
        <taxon>Rubricoccaceae</taxon>
        <taxon>Rubrivirga</taxon>
    </lineage>
</organism>
<reference evidence="1 2" key="1">
    <citation type="submission" date="2016-11" db="EMBL/GenBank/DDBJ databases">
        <title>Study of marine rhodopsin-containing bacteria.</title>
        <authorList>
            <person name="Yoshizawa S."/>
            <person name="Kumagai Y."/>
            <person name="Kogure K."/>
        </authorList>
    </citation>
    <scope>NUCLEOTIDE SEQUENCE [LARGE SCALE GENOMIC DNA]</scope>
    <source>
        <strain evidence="1 2">SAORIC-28</strain>
    </source>
</reference>
<evidence type="ECO:0000313" key="1">
    <source>
        <dbReference type="EMBL" id="PAP78369.1"/>
    </source>
</evidence>
<dbReference type="Proteomes" id="UP000216339">
    <property type="component" value="Unassembled WGS sequence"/>
</dbReference>
<keyword evidence="2" id="KW-1185">Reference proteome</keyword>
<accession>A0A271J6U6</accession>
<proteinExistence type="predicted"/>
<sequence length="377" mass="43085">MEPVRNLISRKKPAYPVSDHLCDFLHEYGRLVDGGVRYDDLARYAGQAPLYDEHGDDTLWSSVYYGHAEQAEIHDQLRTTYALLKSAGDLSTVEHLYIDRVDLCLYGNTLPFRVRIVNRLNENFDYFYVKRADASRVYGLELAHILSPSSLNFLTRVDGPELRDQTIIEEHIIGLPGDAFIRENLPDNRFDQVRLAKEFVKFNERCFVRLLGDMHSGNWVVDITPDFEKLHYRLRAIDFDQQSHHPRKQVYLPQFFPANNAIIKFGLEHLTETTVDQYQREERALMAGRLRVLHGRFDELMAVMREDLIAPPENVAALGASLADHYAEPAFRDAVTMGELVGLSLELLMARAEPASLKLLSGATVEDVARDVRGRVA</sequence>
<comment type="caution">
    <text evidence="1">The sequence shown here is derived from an EMBL/GenBank/DDBJ whole genome shotgun (WGS) entry which is preliminary data.</text>
</comment>